<evidence type="ECO:0000313" key="2">
    <source>
        <dbReference type="EMBL" id="MDK2595695.1"/>
    </source>
</evidence>
<sequence length="496" mass="56873">MKIRIITSLFMLSLLMLATASMQTYAAKNTSPIGNYFIIDSSGTDQTYKLSFKPNNQVIVSGDFKVSAQWQWQPQQQIMAQLAQPQSQFEIQLSENETYIHQLTGLSFNSKTQQQSPYTQHLQVWHKESQEVVDTYTISGEAVLVKQRQLKRWQSQLVNKTWEIANIDEVTHADTPWFKASSSASVTFHEKGTGIVQHWDNTQSDLTWKQKGKKLILNYQRNDKPMKIVLRVFEYIDDIGLRFVAKHVNKESKKAKWISGYMIEKQDVALTYEQIVGQWRKTSGRFHDYYPDQIAVAGVANTASKWELNHLGQLVREKLEHPEQGVVLNCPDNSCYVSCEFFYELLAKKGNTLYVAHHFSSEFYPQGPLKMQGKWILKIEYDEEFGIQDFSRNIFSNTPMTLEYEAQKEAYVFSRFPSESGEVVNRVKSPAGTGTFSFIDGNLHTLINQQESIFEITKFARDGLSVCQYQPGESCATGRQAVFKFTHDAGPYPATN</sequence>
<keyword evidence="3" id="KW-1185">Reference proteome</keyword>
<dbReference type="RefSeq" id="WP_284137319.1">
    <property type="nucleotide sequence ID" value="NZ_JASJUT010000004.1"/>
</dbReference>
<reference evidence="2 3" key="1">
    <citation type="submission" date="2023-05" db="EMBL/GenBank/DDBJ databases">
        <title>Pseudoalteromonas ardens sp. nov., Pseudoalteromonas obscura sp. nov., and Pseudoalteromonas umbrosa sp. nov., isolated from the coral Montipora capitata.</title>
        <authorList>
            <person name="Thomas E.M."/>
            <person name="Smith E.M."/>
            <person name="Papke E."/>
            <person name="Shlafstein M.D."/>
            <person name="Oline D.K."/>
            <person name="Videau P."/>
            <person name="Saw J.H."/>
            <person name="Strangman W.K."/>
            <person name="Ushijima B."/>
        </authorList>
    </citation>
    <scope>NUCLEOTIDE SEQUENCE [LARGE SCALE GENOMIC DNA]</scope>
    <source>
        <strain evidence="2 3">P94</strain>
    </source>
</reference>
<dbReference type="EMBL" id="JASJUT010000004">
    <property type="protein sequence ID" value="MDK2595695.1"/>
    <property type="molecule type" value="Genomic_DNA"/>
</dbReference>
<organism evidence="2 3">
    <name type="scientific">Pseudoalteromonas obscura</name>
    <dbReference type="NCBI Taxonomy" id="3048491"/>
    <lineage>
        <taxon>Bacteria</taxon>
        <taxon>Pseudomonadati</taxon>
        <taxon>Pseudomonadota</taxon>
        <taxon>Gammaproteobacteria</taxon>
        <taxon>Alteromonadales</taxon>
        <taxon>Pseudoalteromonadaceae</taxon>
        <taxon>Pseudoalteromonas</taxon>
    </lineage>
</organism>
<name>A0ABT7EKY0_9GAMM</name>
<evidence type="ECO:0000256" key="1">
    <source>
        <dbReference type="SAM" id="SignalP"/>
    </source>
</evidence>
<proteinExistence type="predicted"/>
<keyword evidence="1" id="KW-0732">Signal</keyword>
<gene>
    <name evidence="2" type="ORF">QNM18_11610</name>
</gene>
<dbReference type="Proteomes" id="UP001231915">
    <property type="component" value="Unassembled WGS sequence"/>
</dbReference>
<evidence type="ECO:0000313" key="3">
    <source>
        <dbReference type="Proteomes" id="UP001231915"/>
    </source>
</evidence>
<protein>
    <submittedName>
        <fullName evidence="2">Uncharacterized protein</fullName>
    </submittedName>
</protein>
<comment type="caution">
    <text evidence="2">The sequence shown here is derived from an EMBL/GenBank/DDBJ whole genome shotgun (WGS) entry which is preliminary data.</text>
</comment>
<feature type="signal peptide" evidence="1">
    <location>
        <begin position="1"/>
        <end position="26"/>
    </location>
</feature>
<accession>A0ABT7EKY0</accession>
<feature type="chain" id="PRO_5046272565" evidence="1">
    <location>
        <begin position="27"/>
        <end position="496"/>
    </location>
</feature>